<gene>
    <name evidence="3" type="ORF">MEDL_29577</name>
</gene>
<dbReference type="InterPro" id="IPR000742">
    <property type="entry name" value="EGF"/>
</dbReference>
<dbReference type="AlphaFoldDB" id="A0A8S3S967"/>
<evidence type="ECO:0000259" key="2">
    <source>
        <dbReference type="PROSITE" id="PS50026"/>
    </source>
</evidence>
<keyword evidence="4" id="KW-1185">Reference proteome</keyword>
<comment type="caution">
    <text evidence="3">The sequence shown here is derived from an EMBL/GenBank/DDBJ whole genome shotgun (WGS) entry which is preliminary data.</text>
</comment>
<evidence type="ECO:0000256" key="1">
    <source>
        <dbReference type="PROSITE-ProRule" id="PRU00076"/>
    </source>
</evidence>
<keyword evidence="1" id="KW-0245">EGF-like domain</keyword>
<feature type="disulfide bond" evidence="1">
    <location>
        <begin position="72"/>
        <end position="81"/>
    </location>
</feature>
<sequence length="217" mass="24802">MLHLLVCGKIDNCLHRNCTDDNQDLICVWCDGEIADRPYWKAYTGETCSWRTDSTRCFPGTCADELAASCQCAANFSGTHCEKIDEAPYILFNHGQFYESHQHLIKMENDPNYIIDGHPIIWTNEIRFSVVETVMSAKYFGPNITLDSDHYVRDFKVGLVEMKTTLKLYTGSSLYTKEQLCDPMYARENGQLDPNDKLVCNQSFGIGAWPSFKHDDK</sequence>
<proteinExistence type="predicted"/>
<keyword evidence="1" id="KW-1015">Disulfide bond</keyword>
<dbReference type="EMBL" id="CAJPWZ010001456">
    <property type="protein sequence ID" value="CAG2215825.1"/>
    <property type="molecule type" value="Genomic_DNA"/>
</dbReference>
<evidence type="ECO:0000313" key="3">
    <source>
        <dbReference type="EMBL" id="CAG2215825.1"/>
    </source>
</evidence>
<organism evidence="3 4">
    <name type="scientific">Mytilus edulis</name>
    <name type="common">Blue mussel</name>
    <dbReference type="NCBI Taxonomy" id="6550"/>
    <lineage>
        <taxon>Eukaryota</taxon>
        <taxon>Metazoa</taxon>
        <taxon>Spiralia</taxon>
        <taxon>Lophotrochozoa</taxon>
        <taxon>Mollusca</taxon>
        <taxon>Bivalvia</taxon>
        <taxon>Autobranchia</taxon>
        <taxon>Pteriomorphia</taxon>
        <taxon>Mytilida</taxon>
        <taxon>Mytiloidea</taxon>
        <taxon>Mytilidae</taxon>
        <taxon>Mytilinae</taxon>
        <taxon>Mytilus</taxon>
    </lineage>
</organism>
<accession>A0A8S3S967</accession>
<dbReference type="Proteomes" id="UP000683360">
    <property type="component" value="Unassembled WGS sequence"/>
</dbReference>
<name>A0A8S3S967_MYTED</name>
<dbReference type="PROSITE" id="PS50026">
    <property type="entry name" value="EGF_3"/>
    <property type="match status" value="1"/>
</dbReference>
<protein>
    <recommendedName>
        <fullName evidence="2">EGF-like domain-containing protein</fullName>
    </recommendedName>
</protein>
<reference evidence="3" key="1">
    <citation type="submission" date="2021-03" db="EMBL/GenBank/DDBJ databases">
        <authorList>
            <person name="Bekaert M."/>
        </authorList>
    </citation>
    <scope>NUCLEOTIDE SEQUENCE</scope>
</reference>
<feature type="domain" description="EGF-like" evidence="2">
    <location>
        <begin position="44"/>
        <end position="82"/>
    </location>
</feature>
<dbReference type="OrthoDB" id="6141295at2759"/>
<dbReference type="PROSITE" id="PS00022">
    <property type="entry name" value="EGF_1"/>
    <property type="match status" value="1"/>
</dbReference>
<evidence type="ECO:0000313" key="4">
    <source>
        <dbReference type="Proteomes" id="UP000683360"/>
    </source>
</evidence>
<comment type="caution">
    <text evidence="1">Lacks conserved residue(s) required for the propagation of feature annotation.</text>
</comment>